<keyword evidence="4" id="KW-1185">Reference proteome</keyword>
<dbReference type="EMBL" id="CP025257">
    <property type="protein sequence ID" value="AUF83232.1"/>
    <property type="molecule type" value="Genomic_DNA"/>
</dbReference>
<proteinExistence type="predicted"/>
<feature type="signal peptide" evidence="2">
    <location>
        <begin position="1"/>
        <end position="18"/>
    </location>
</feature>
<keyword evidence="1" id="KW-0472">Membrane</keyword>
<dbReference type="OrthoDB" id="392057at2"/>
<dbReference type="RefSeq" id="WP_027048338.1">
    <property type="nucleotide sequence ID" value="NZ_CP025257.1"/>
</dbReference>
<dbReference type="GO" id="GO:0016020">
    <property type="term" value="C:membrane"/>
    <property type="evidence" value="ECO:0007669"/>
    <property type="project" value="InterPro"/>
</dbReference>
<keyword evidence="1" id="KW-1133">Transmembrane helix</keyword>
<evidence type="ECO:0000256" key="1">
    <source>
        <dbReference type="SAM" id="Phobius"/>
    </source>
</evidence>
<dbReference type="KEGG" id="msyr:CXP39_00205"/>
<reference evidence="3 4" key="1">
    <citation type="submission" date="2017-12" db="EMBL/GenBank/DDBJ databases">
        <title>Mesoplasma syrphidae YJS, Complete Genome.</title>
        <authorList>
            <person name="Knight T.F."/>
            <person name="Citino T."/>
            <person name="Rubinstein R."/>
            <person name="Neuschaefer Z."/>
        </authorList>
    </citation>
    <scope>NUCLEOTIDE SEQUENCE [LARGE SCALE GENOMIC DNA]</scope>
    <source>
        <strain evidence="3 4">YJS</strain>
    </source>
</reference>
<evidence type="ECO:0000313" key="3">
    <source>
        <dbReference type="EMBL" id="AUF83232.1"/>
    </source>
</evidence>
<sequence length="1246" mass="140114">MKLYLSLLAAVTAGQLPAEFLASNNISNVVKDDTNEITEYEAINRANIAYGTKIKQSIFDENSGTTYWSGTLGTRQALVSSKMKSDFSGSTMRKAIDSRTNTLGWAGNSLREKKKGINMEGQTIFYGNDFNTYYFSEHGITRFHWDDDANTDGLIGSLGGLLGGIVGGLGLVLSGLGSALTPAKPKPVEYSGQEVILYRANQEKITDAIYSINNKSLYYVTENSVENVWRINKSDENGSKNEVIAEGVINKAANGKSLSPKLATDNNSTSKNIFYTISGNIFRVIDKDDIEKIGAIPNSDHVYKFVSEKDGFWVGTSSLFNGENNPAEPKTFFLNNLDKTVIEIKGNGRDSWLRDIIWINDTTKYTVFNHWAEIKSNFSTQSKYTYVQKNASDVVVHNLEGYSGMFDYGLMFQSDESFGTKNRERGMVQRVVSDKFQEVLRFTNLGHEPGDVDYTIDENGRINVYQVGNNNAALIISPNSYITKVQLLKSGTEEEIQGVKLDKNKGWVVPIPKESETNGYDLYIQFFDSENAGFTSVGKITIANIVQTRIDISERKYWIDQDLSLTNSLSDEEILAVLKNKVGQNLAIEKDIKITREKNANYGVSGEILIQAIDTSKLVQGKQNLTIPPLKYDLANLNLGKIAEILKEKSETEIKKNVTEKIQKETNYQGSINDQYEVESLLQPMEKTNGSFTIKAIEDSNLLVGSQKVILPALNAIDLSTLEYEVDKITNESSEDDILFVINNAIKKQYPDAQEIKSEEFKENIEIVRVLPKYGSKGSISIIAKPESTIVKYDYEFKTEWLKFNLALLDETISSNAATKENFLEKIHGIIGLEMVTLDEFNFTLTKASTASEGSITIEANNDTNPNHLFGRKTIVIQKVYDLSDRDLFKDAKFFNETTEDDVLEYLTEVKNWTNIVSSDLEIEIQEKSTIEKRGKIIIRAKNESARVSGAAEQIDLYLEREELGNVINEFDRDLGNFDKTQYDQETTLEEFEKDMLSRLKKKMPKFEIEDITIKLLSDNSAIIIANKDSELYKSHVNISFTIKSEIAKVIIGDSLDLGILEQEPTDEDVQEFLKNYGYTFDWETFEININSDTKKILVSAKNENTLYTGSVELVYVVSKNLKDVITKTHFELSGKPSVEAYLKVLKQNNPELDIDSISISEITKQSSEKNEPYKYSAIVRSTNQSVYRGIQKVTFTSDMKIEKGIRNSNNKVSLGLLWGIAAINILGIIAATLFVRKQKKDKEEK</sequence>
<keyword evidence="1" id="KW-0812">Transmembrane</keyword>
<accession>A0A2K9BQE1</accession>
<evidence type="ECO:0000256" key="2">
    <source>
        <dbReference type="SAM" id="SignalP"/>
    </source>
</evidence>
<dbReference type="AlphaFoldDB" id="A0A2K9BQE1"/>
<name>A0A2K9BQE1_9MOLU</name>
<dbReference type="InterPro" id="IPR007880">
    <property type="entry name" value="Spiralin"/>
</dbReference>
<gene>
    <name evidence="3" type="ORF">CXP39_00205</name>
</gene>
<feature type="transmembrane region" description="Helical" evidence="1">
    <location>
        <begin position="1216"/>
        <end position="1236"/>
    </location>
</feature>
<organism evidence="3 4">
    <name type="scientific">Mesoplasma syrphidae</name>
    <dbReference type="NCBI Taxonomy" id="225999"/>
    <lineage>
        <taxon>Bacteria</taxon>
        <taxon>Bacillati</taxon>
        <taxon>Mycoplasmatota</taxon>
        <taxon>Mollicutes</taxon>
        <taxon>Entomoplasmatales</taxon>
        <taxon>Entomoplasmataceae</taxon>
        <taxon>Mesoplasma</taxon>
    </lineage>
</organism>
<evidence type="ECO:0000313" key="4">
    <source>
        <dbReference type="Proteomes" id="UP000233419"/>
    </source>
</evidence>
<feature type="chain" id="PRO_5014894734" evidence="2">
    <location>
        <begin position="19"/>
        <end position="1246"/>
    </location>
</feature>
<protein>
    <submittedName>
        <fullName evidence="3">Uncharacterized protein</fullName>
    </submittedName>
</protein>
<keyword evidence="2" id="KW-0732">Signal</keyword>
<dbReference type="Pfam" id="PF05215">
    <property type="entry name" value="Spiralin"/>
    <property type="match status" value="3"/>
</dbReference>
<dbReference type="Proteomes" id="UP000233419">
    <property type="component" value="Chromosome"/>
</dbReference>